<evidence type="ECO:0000256" key="1">
    <source>
        <dbReference type="SAM" id="SignalP"/>
    </source>
</evidence>
<feature type="chain" id="PRO_5046918470" description="Lipoprotein" evidence="1">
    <location>
        <begin position="24"/>
        <end position="296"/>
    </location>
</feature>
<name>A0ABY3XCD4_9GAMM</name>
<reference evidence="2 3" key="1">
    <citation type="submission" date="2022-03" db="EMBL/GenBank/DDBJ databases">
        <title>Complete genome sequence of Lysobacter capsici VKM B-2533 and Lysobacter gummosus 10.1.1, promising sources of lytic agents.</title>
        <authorList>
            <person name="Tarlachkov S.V."/>
            <person name="Kudryakova I.V."/>
            <person name="Afoshin A.S."/>
            <person name="Leontyevskaya E.A."/>
            <person name="Leontyevskaya N.V."/>
        </authorList>
    </citation>
    <scope>NUCLEOTIDE SEQUENCE [LARGE SCALE GENOMIC DNA]</scope>
    <source>
        <strain evidence="2 3">10.1.1</strain>
    </source>
</reference>
<dbReference type="PROSITE" id="PS51257">
    <property type="entry name" value="PROKAR_LIPOPROTEIN"/>
    <property type="match status" value="1"/>
</dbReference>
<feature type="signal peptide" evidence="1">
    <location>
        <begin position="1"/>
        <end position="23"/>
    </location>
</feature>
<proteinExistence type="predicted"/>
<keyword evidence="1" id="KW-0732">Signal</keyword>
<accession>A0ABY3XCD4</accession>
<evidence type="ECO:0000313" key="3">
    <source>
        <dbReference type="Proteomes" id="UP000829194"/>
    </source>
</evidence>
<dbReference type="Proteomes" id="UP000829194">
    <property type="component" value="Chromosome"/>
</dbReference>
<gene>
    <name evidence="2" type="ORF">MOV92_20630</name>
</gene>
<dbReference type="RefSeq" id="WP_057944396.1">
    <property type="nucleotide sequence ID" value="NZ_CP011131.1"/>
</dbReference>
<evidence type="ECO:0000313" key="2">
    <source>
        <dbReference type="EMBL" id="UNP28852.1"/>
    </source>
</evidence>
<keyword evidence="3" id="KW-1185">Reference proteome</keyword>
<evidence type="ECO:0008006" key="4">
    <source>
        <dbReference type="Google" id="ProtNLM"/>
    </source>
</evidence>
<sequence>MRDRICLLLLPLVLLAACKPATSAVEPAAAPAPAAATAAATAPTIAQAAAPAAPTVPAKASAEPDIAKGFSKDMAYADLRKRLIGAGWLPLRDPKCWDNVGGEAEVCNYLPETESCSADGFCKMWFANRELGVRIQVGTYGPYDRKNTVGGGVATKVRFWGFRDLDKPAAAACPSRDFDQFLSKFAADKNLAREFTAPVVKVAELLSDGESDRAQPVYMLASSYNGFNVQYKDGAFHYVDGQGAVDAARLRLDVSKEGADKRLVRYAMNMSEGNSYLFEDSNGCWRLTEDPEAPAP</sequence>
<dbReference type="EMBL" id="CP093547">
    <property type="protein sequence ID" value="UNP28852.1"/>
    <property type="molecule type" value="Genomic_DNA"/>
</dbReference>
<protein>
    <recommendedName>
        <fullName evidence="4">Lipoprotein</fullName>
    </recommendedName>
</protein>
<organism evidence="2 3">
    <name type="scientific">Lysobacter gummosus</name>
    <dbReference type="NCBI Taxonomy" id="262324"/>
    <lineage>
        <taxon>Bacteria</taxon>
        <taxon>Pseudomonadati</taxon>
        <taxon>Pseudomonadota</taxon>
        <taxon>Gammaproteobacteria</taxon>
        <taxon>Lysobacterales</taxon>
        <taxon>Lysobacteraceae</taxon>
        <taxon>Lysobacter</taxon>
    </lineage>
</organism>